<proteinExistence type="predicted"/>
<comment type="caution">
    <text evidence="1">The sequence shown here is derived from an EMBL/GenBank/DDBJ whole genome shotgun (WGS) entry which is preliminary data.</text>
</comment>
<dbReference type="AlphaFoldDB" id="A0A8J5N2X9"/>
<evidence type="ECO:0000313" key="2">
    <source>
        <dbReference type="Proteomes" id="UP000747542"/>
    </source>
</evidence>
<accession>A0A8J5N2X9</accession>
<dbReference type="EMBL" id="JAHLQT010011563">
    <property type="protein sequence ID" value="KAG7172312.1"/>
    <property type="molecule type" value="Genomic_DNA"/>
</dbReference>
<sequence length="105" mass="11354">MYWGCRCCCGRPGRKREEVEVLAQGNNFFLTLLFVLLATTDVTCGAASQAENTTHHLSGLLKHHTVSLCRFARLQRDAPGPSVTFGSLADDISPVSTSCLVSPLT</sequence>
<keyword evidence="2" id="KW-1185">Reference proteome</keyword>
<evidence type="ECO:0000313" key="1">
    <source>
        <dbReference type="EMBL" id="KAG7172312.1"/>
    </source>
</evidence>
<protein>
    <submittedName>
        <fullName evidence="1">Uncharacterized protein</fullName>
    </submittedName>
</protein>
<dbReference type="Proteomes" id="UP000747542">
    <property type="component" value="Unassembled WGS sequence"/>
</dbReference>
<gene>
    <name evidence="1" type="ORF">Hamer_G009675</name>
</gene>
<reference evidence="1" key="1">
    <citation type="journal article" date="2021" name="Sci. Adv.">
        <title>The American lobster genome reveals insights on longevity, neural, and immune adaptations.</title>
        <authorList>
            <person name="Polinski J.M."/>
            <person name="Zimin A.V."/>
            <person name="Clark K.F."/>
            <person name="Kohn A.B."/>
            <person name="Sadowski N."/>
            <person name="Timp W."/>
            <person name="Ptitsyn A."/>
            <person name="Khanna P."/>
            <person name="Romanova D.Y."/>
            <person name="Williams P."/>
            <person name="Greenwood S.J."/>
            <person name="Moroz L.L."/>
            <person name="Walt D.R."/>
            <person name="Bodnar A.G."/>
        </authorList>
    </citation>
    <scope>NUCLEOTIDE SEQUENCE</scope>
    <source>
        <strain evidence="1">GMGI-L3</strain>
    </source>
</reference>
<name>A0A8J5N2X9_HOMAM</name>
<organism evidence="1 2">
    <name type="scientific">Homarus americanus</name>
    <name type="common">American lobster</name>
    <dbReference type="NCBI Taxonomy" id="6706"/>
    <lineage>
        <taxon>Eukaryota</taxon>
        <taxon>Metazoa</taxon>
        <taxon>Ecdysozoa</taxon>
        <taxon>Arthropoda</taxon>
        <taxon>Crustacea</taxon>
        <taxon>Multicrustacea</taxon>
        <taxon>Malacostraca</taxon>
        <taxon>Eumalacostraca</taxon>
        <taxon>Eucarida</taxon>
        <taxon>Decapoda</taxon>
        <taxon>Pleocyemata</taxon>
        <taxon>Astacidea</taxon>
        <taxon>Nephropoidea</taxon>
        <taxon>Nephropidae</taxon>
        <taxon>Homarus</taxon>
    </lineage>
</organism>